<reference evidence="1 3" key="1">
    <citation type="submission" date="2020-01" db="EMBL/GenBank/DDBJ databases">
        <authorList>
            <consortium name="DOE Joint Genome Institute"/>
            <person name="Haridas S."/>
            <person name="Albert R."/>
            <person name="Binder M."/>
            <person name="Bloem J."/>
            <person name="Labutti K."/>
            <person name="Salamov A."/>
            <person name="Andreopoulos B."/>
            <person name="Baker S.E."/>
            <person name="Barry K."/>
            <person name="Bills G."/>
            <person name="Bluhm B.H."/>
            <person name="Cannon C."/>
            <person name="Castanera R."/>
            <person name="Culley D.E."/>
            <person name="Daum C."/>
            <person name="Ezra D."/>
            <person name="Gonzalez J.B."/>
            <person name="Henrissat B."/>
            <person name="Kuo A."/>
            <person name="Liang C."/>
            <person name="Lipzen A."/>
            <person name="Lutzoni F."/>
            <person name="Magnuson J."/>
            <person name="Mondo S."/>
            <person name="Nolan M."/>
            <person name="Ohm R."/>
            <person name="Pangilinan J."/>
            <person name="Park H.-J."/>
            <person name="Ramirez L."/>
            <person name="Alfaro M."/>
            <person name="Sun H."/>
            <person name="Tritt A."/>
            <person name="Yoshinaga Y."/>
            <person name="Zwiers L.-H."/>
            <person name="Turgeon B.G."/>
            <person name="Goodwin S.B."/>
            <person name="Spatafora J.W."/>
            <person name="Crous P.W."/>
            <person name="Grigoriev I.V."/>
        </authorList>
    </citation>
    <scope>NUCLEOTIDE SEQUENCE</scope>
    <source>
        <strain evidence="1 3">CBS 781.70</strain>
    </source>
</reference>
<dbReference type="AlphaFoldDB" id="A0A6G1G7F6"/>
<dbReference type="EMBL" id="ML975154">
    <property type="protein sequence ID" value="KAF1813983.1"/>
    <property type="molecule type" value="Genomic_DNA"/>
</dbReference>
<keyword evidence="2" id="KW-1185">Reference proteome</keyword>
<sequence length="79" mass="9588">MKRTLRQSHWLSMPYRGIKKIHRILPPYSLKDPLMLRIFWFWIPFSPKHSLLVFLASFASTRHQDYPPSPKNSSEYMKR</sequence>
<protein>
    <submittedName>
        <fullName evidence="1 3">Uncharacterized protein</fullName>
    </submittedName>
</protein>
<accession>A0A6G1G7F6</accession>
<dbReference type="GeneID" id="54415649"/>
<gene>
    <name evidence="1 3" type="ORF">P152DRAFT_299899</name>
</gene>
<dbReference type="RefSeq" id="XP_033535614.1">
    <property type="nucleotide sequence ID" value="XM_033675079.1"/>
</dbReference>
<reference evidence="3" key="2">
    <citation type="submission" date="2020-04" db="EMBL/GenBank/DDBJ databases">
        <authorList>
            <consortium name="NCBI Genome Project"/>
        </authorList>
    </citation>
    <scope>NUCLEOTIDE SEQUENCE</scope>
    <source>
        <strain evidence="3">CBS 781.70</strain>
    </source>
</reference>
<dbReference type="Proteomes" id="UP000504638">
    <property type="component" value="Unplaced"/>
</dbReference>
<evidence type="ECO:0000313" key="2">
    <source>
        <dbReference type="Proteomes" id="UP000504638"/>
    </source>
</evidence>
<evidence type="ECO:0000313" key="1">
    <source>
        <dbReference type="EMBL" id="KAF1813983.1"/>
    </source>
</evidence>
<evidence type="ECO:0000313" key="3">
    <source>
        <dbReference type="RefSeq" id="XP_033535614.1"/>
    </source>
</evidence>
<organism evidence="1">
    <name type="scientific">Eremomyces bilateralis CBS 781.70</name>
    <dbReference type="NCBI Taxonomy" id="1392243"/>
    <lineage>
        <taxon>Eukaryota</taxon>
        <taxon>Fungi</taxon>
        <taxon>Dikarya</taxon>
        <taxon>Ascomycota</taxon>
        <taxon>Pezizomycotina</taxon>
        <taxon>Dothideomycetes</taxon>
        <taxon>Dothideomycetes incertae sedis</taxon>
        <taxon>Eremomycetales</taxon>
        <taxon>Eremomycetaceae</taxon>
        <taxon>Eremomyces</taxon>
    </lineage>
</organism>
<name>A0A6G1G7F6_9PEZI</name>
<reference evidence="3" key="3">
    <citation type="submission" date="2025-04" db="UniProtKB">
        <authorList>
            <consortium name="RefSeq"/>
        </authorList>
    </citation>
    <scope>IDENTIFICATION</scope>
    <source>
        <strain evidence="3">CBS 781.70</strain>
    </source>
</reference>
<proteinExistence type="predicted"/>